<protein>
    <submittedName>
        <fullName evidence="5">Polysaccharide deacetylase</fullName>
    </submittedName>
</protein>
<dbReference type="Gene3D" id="3.20.20.370">
    <property type="entry name" value="Glycoside hydrolase/deacetylase"/>
    <property type="match status" value="1"/>
</dbReference>
<evidence type="ECO:0000256" key="1">
    <source>
        <dbReference type="ARBA" id="ARBA00022723"/>
    </source>
</evidence>
<evidence type="ECO:0000259" key="4">
    <source>
        <dbReference type="PROSITE" id="PS51677"/>
    </source>
</evidence>
<dbReference type="PROSITE" id="PS51257">
    <property type="entry name" value="PROKAR_LIPOPROTEIN"/>
    <property type="match status" value="1"/>
</dbReference>
<keyword evidence="2" id="KW-0378">Hydrolase</keyword>
<feature type="domain" description="NodB homology" evidence="4">
    <location>
        <begin position="27"/>
        <end position="243"/>
    </location>
</feature>
<dbReference type="Pfam" id="PF01522">
    <property type="entry name" value="Polysacc_deac_1"/>
    <property type="match status" value="1"/>
</dbReference>
<dbReference type="InterPro" id="IPR002509">
    <property type="entry name" value="NODB_dom"/>
</dbReference>
<evidence type="ECO:0000256" key="2">
    <source>
        <dbReference type="ARBA" id="ARBA00022801"/>
    </source>
</evidence>
<keyword evidence="1" id="KW-0479">Metal-binding</keyword>
<dbReference type="AlphaFoldDB" id="A0A433JIP1"/>
<evidence type="ECO:0000256" key="3">
    <source>
        <dbReference type="SAM" id="SignalP"/>
    </source>
</evidence>
<dbReference type="InterPro" id="IPR050248">
    <property type="entry name" value="Polysacc_deacetylase_ArnD"/>
</dbReference>
<keyword evidence="6" id="KW-1185">Reference proteome</keyword>
<dbReference type="InterPro" id="IPR011330">
    <property type="entry name" value="Glyco_hydro/deAcase_b/a-brl"/>
</dbReference>
<reference evidence="5 6" key="1">
    <citation type="submission" date="2018-12" db="EMBL/GenBank/DDBJ databases">
        <title>Legionella sp,whole genome shotgun sequence.</title>
        <authorList>
            <person name="Wu H."/>
        </authorList>
    </citation>
    <scope>NUCLEOTIDE SEQUENCE [LARGE SCALE GENOMIC DNA]</scope>
    <source>
        <strain evidence="6">km714</strain>
    </source>
</reference>
<dbReference type="Proteomes" id="UP000288012">
    <property type="component" value="Unassembled WGS sequence"/>
</dbReference>
<gene>
    <name evidence="5" type="ORF">EKM59_07165</name>
</gene>
<evidence type="ECO:0000313" key="5">
    <source>
        <dbReference type="EMBL" id="RUQ85189.1"/>
    </source>
</evidence>
<dbReference type="GO" id="GO:0046872">
    <property type="term" value="F:metal ion binding"/>
    <property type="evidence" value="ECO:0007669"/>
    <property type="project" value="UniProtKB-KW"/>
</dbReference>
<dbReference type="GO" id="GO:0016020">
    <property type="term" value="C:membrane"/>
    <property type="evidence" value="ECO:0007669"/>
    <property type="project" value="TreeGrafter"/>
</dbReference>
<feature type="signal peptide" evidence="3">
    <location>
        <begin position="1"/>
        <end position="24"/>
    </location>
</feature>
<keyword evidence="3" id="KW-0732">Signal</keyword>
<comment type="caution">
    <text evidence="5">The sequence shown here is derived from an EMBL/GenBank/DDBJ whole genome shotgun (WGS) entry which is preliminary data.</text>
</comment>
<dbReference type="RefSeq" id="WP_127032695.1">
    <property type="nucleotide sequence ID" value="NZ_RZGR01000019.1"/>
</dbReference>
<dbReference type="SUPFAM" id="SSF88713">
    <property type="entry name" value="Glycoside hydrolase/deacetylase"/>
    <property type="match status" value="1"/>
</dbReference>
<accession>A0A433JIP1</accession>
<dbReference type="PANTHER" id="PTHR10587">
    <property type="entry name" value="GLYCOSYL TRANSFERASE-RELATED"/>
    <property type="match status" value="1"/>
</dbReference>
<proteinExistence type="predicted"/>
<sequence>MIISKLKYVLCLIISLFACNISFAEHRYIAITVDDLPFVGESKNFHLNMIIDAFKNNEVPATGFIIAGNVRPENWKVLHRFRDTGLALGNHTFSHINLNKVNVDTYIQEIDEADKTLLPVLTEPKFFRYPYLATSDGKKKNKVLQFLTAKNYQVAPVTIDSKDFIFNQLLLSVPENKRREFMKVLEPCYLNFIWQQTIKAEERSRLAHKTKQPQILLIHANLLNAYALPNIINLYRQNGFVFVTLEEALKHFGERTQLAHKTFKNKHDERIESFMAWD</sequence>
<dbReference type="GO" id="GO:0005975">
    <property type="term" value="P:carbohydrate metabolic process"/>
    <property type="evidence" value="ECO:0007669"/>
    <property type="project" value="InterPro"/>
</dbReference>
<dbReference type="GO" id="GO:0016810">
    <property type="term" value="F:hydrolase activity, acting on carbon-nitrogen (but not peptide) bonds"/>
    <property type="evidence" value="ECO:0007669"/>
    <property type="project" value="InterPro"/>
</dbReference>
<evidence type="ECO:0000313" key="6">
    <source>
        <dbReference type="Proteomes" id="UP000288012"/>
    </source>
</evidence>
<dbReference type="EMBL" id="RZGR01000019">
    <property type="protein sequence ID" value="RUQ85189.1"/>
    <property type="molecule type" value="Genomic_DNA"/>
</dbReference>
<name>A0A433JIP1_9GAMM</name>
<dbReference type="PROSITE" id="PS51677">
    <property type="entry name" value="NODB"/>
    <property type="match status" value="1"/>
</dbReference>
<organism evidence="5 6">
    <name type="scientific">Legionella septentrionalis</name>
    <dbReference type="NCBI Taxonomy" id="2498109"/>
    <lineage>
        <taxon>Bacteria</taxon>
        <taxon>Pseudomonadati</taxon>
        <taxon>Pseudomonadota</taxon>
        <taxon>Gammaproteobacteria</taxon>
        <taxon>Legionellales</taxon>
        <taxon>Legionellaceae</taxon>
        <taxon>Legionella</taxon>
    </lineage>
</organism>
<dbReference type="OrthoDB" id="115239at2"/>
<feature type="chain" id="PRO_5019482380" evidence="3">
    <location>
        <begin position="25"/>
        <end position="278"/>
    </location>
</feature>
<dbReference type="PANTHER" id="PTHR10587:SF133">
    <property type="entry name" value="CHITIN DEACETYLASE 1-RELATED"/>
    <property type="match status" value="1"/>
</dbReference>